<evidence type="ECO:0000313" key="8">
    <source>
        <dbReference type="EMBL" id="KAF5354774.1"/>
    </source>
</evidence>
<dbReference type="GO" id="GO:0009277">
    <property type="term" value="C:fungal-type cell wall"/>
    <property type="evidence" value="ECO:0007669"/>
    <property type="project" value="InterPro"/>
</dbReference>
<evidence type="ECO:0000256" key="4">
    <source>
        <dbReference type="ARBA" id="ARBA00022525"/>
    </source>
</evidence>
<dbReference type="Pfam" id="PF01185">
    <property type="entry name" value="Hydrophobin"/>
    <property type="match status" value="1"/>
</dbReference>
<evidence type="ECO:0000256" key="2">
    <source>
        <dbReference type="ARBA" id="ARBA00010446"/>
    </source>
</evidence>
<dbReference type="PROSITE" id="PS00956">
    <property type="entry name" value="HYDROPHOBIN"/>
    <property type="match status" value="1"/>
</dbReference>
<sequence>MRFAAALTIALPAFVAATAIPRDGGSCNTGPISCCNSVQQSGSTQVNQLAGLLGIVLPTIQGLVGLNCSPLNVIGLGGNSCSSQPVCCSNNSFGGLISLGCNPINLNL</sequence>
<evidence type="ECO:0000256" key="5">
    <source>
        <dbReference type="ARBA" id="ARBA00022729"/>
    </source>
</evidence>
<evidence type="ECO:0000256" key="6">
    <source>
        <dbReference type="ARBA" id="ARBA00023157"/>
    </source>
</evidence>
<gene>
    <name evidence="8" type="ORF">D9756_005705</name>
</gene>
<dbReference type="Proteomes" id="UP000559027">
    <property type="component" value="Unassembled WGS sequence"/>
</dbReference>
<comment type="subcellular location">
    <subcellularLocation>
        <location evidence="1 7">Secreted</location>
        <location evidence="1 7">Cell wall</location>
    </subcellularLocation>
</comment>
<dbReference type="SMART" id="SM00075">
    <property type="entry name" value="HYDRO"/>
    <property type="match status" value="1"/>
</dbReference>
<dbReference type="InterPro" id="IPR019778">
    <property type="entry name" value="Class_I_Hydrophobin_CS"/>
</dbReference>
<dbReference type="CDD" id="cd23507">
    <property type="entry name" value="hydrophobin_I"/>
    <property type="match status" value="1"/>
</dbReference>
<keyword evidence="9" id="KW-1185">Reference proteome</keyword>
<evidence type="ECO:0000256" key="3">
    <source>
        <dbReference type="ARBA" id="ARBA00022512"/>
    </source>
</evidence>
<dbReference type="GO" id="GO:0005199">
    <property type="term" value="F:structural constituent of cell wall"/>
    <property type="evidence" value="ECO:0007669"/>
    <property type="project" value="InterPro"/>
</dbReference>
<protein>
    <recommendedName>
        <fullName evidence="7">Hydrophobin</fullName>
    </recommendedName>
</protein>
<proteinExistence type="inferred from homology"/>
<organism evidence="8 9">
    <name type="scientific">Leucocoprinus leucothites</name>
    <dbReference type="NCBI Taxonomy" id="201217"/>
    <lineage>
        <taxon>Eukaryota</taxon>
        <taxon>Fungi</taxon>
        <taxon>Dikarya</taxon>
        <taxon>Basidiomycota</taxon>
        <taxon>Agaricomycotina</taxon>
        <taxon>Agaricomycetes</taxon>
        <taxon>Agaricomycetidae</taxon>
        <taxon>Agaricales</taxon>
        <taxon>Agaricineae</taxon>
        <taxon>Agaricaceae</taxon>
        <taxon>Leucocoprinus</taxon>
    </lineage>
</organism>
<dbReference type="EMBL" id="JAACJO010000008">
    <property type="protein sequence ID" value="KAF5354774.1"/>
    <property type="molecule type" value="Genomic_DNA"/>
</dbReference>
<feature type="chain" id="PRO_5034680310" description="Hydrophobin" evidence="7">
    <location>
        <begin position="18"/>
        <end position="108"/>
    </location>
</feature>
<keyword evidence="3 7" id="KW-0134">Cell wall</keyword>
<accession>A0A8H5D7V6</accession>
<keyword evidence="5 7" id="KW-0732">Signal</keyword>
<dbReference type="OrthoDB" id="4225815at2759"/>
<keyword evidence="4 7" id="KW-0964">Secreted</keyword>
<feature type="signal peptide" evidence="7">
    <location>
        <begin position="1"/>
        <end position="17"/>
    </location>
</feature>
<keyword evidence="6 7" id="KW-1015">Disulfide bond</keyword>
<evidence type="ECO:0000256" key="7">
    <source>
        <dbReference type="RuleBase" id="RU365009"/>
    </source>
</evidence>
<evidence type="ECO:0000256" key="1">
    <source>
        <dbReference type="ARBA" id="ARBA00004191"/>
    </source>
</evidence>
<evidence type="ECO:0000313" key="9">
    <source>
        <dbReference type="Proteomes" id="UP000559027"/>
    </source>
</evidence>
<dbReference type="AlphaFoldDB" id="A0A8H5D7V6"/>
<reference evidence="8 9" key="1">
    <citation type="journal article" date="2020" name="ISME J.">
        <title>Uncovering the hidden diversity of litter-decomposition mechanisms in mushroom-forming fungi.</title>
        <authorList>
            <person name="Floudas D."/>
            <person name="Bentzer J."/>
            <person name="Ahren D."/>
            <person name="Johansson T."/>
            <person name="Persson P."/>
            <person name="Tunlid A."/>
        </authorList>
    </citation>
    <scope>NUCLEOTIDE SEQUENCE [LARGE SCALE GENOMIC DNA]</scope>
    <source>
        <strain evidence="8 9">CBS 146.42</strain>
    </source>
</reference>
<comment type="caution">
    <text evidence="8">The sequence shown here is derived from an EMBL/GenBank/DDBJ whole genome shotgun (WGS) entry which is preliminary data.</text>
</comment>
<name>A0A8H5D7V6_9AGAR</name>
<comment type="similarity">
    <text evidence="2 7">Belongs to the fungal hydrophobin family.</text>
</comment>
<dbReference type="InterPro" id="IPR001338">
    <property type="entry name" value="Class_I_Hydrophobin"/>
</dbReference>